<dbReference type="AlphaFoldDB" id="A0A3B1D4D2"/>
<feature type="transmembrane region" description="Helical" evidence="2">
    <location>
        <begin position="20"/>
        <end position="41"/>
    </location>
</feature>
<feature type="region of interest" description="Disordered" evidence="1">
    <location>
        <begin position="213"/>
        <end position="245"/>
    </location>
</feature>
<dbReference type="Pfam" id="PF07643">
    <property type="entry name" value="DUF1598"/>
    <property type="match status" value="1"/>
</dbReference>
<name>A0A3B1D4D2_9ZZZZ</name>
<proteinExistence type="predicted"/>
<evidence type="ECO:0000256" key="1">
    <source>
        <dbReference type="SAM" id="MobiDB-lite"/>
    </source>
</evidence>
<dbReference type="InterPro" id="IPR011487">
    <property type="entry name" value="DUF1598"/>
</dbReference>
<dbReference type="EMBL" id="UOGL01000136">
    <property type="protein sequence ID" value="VAX37716.1"/>
    <property type="molecule type" value="Genomic_DNA"/>
</dbReference>
<accession>A0A3B1D4D2</accession>
<keyword evidence="2" id="KW-0472">Membrane</keyword>
<keyword evidence="2" id="KW-0812">Transmembrane</keyword>
<protein>
    <submittedName>
        <fullName evidence="3">Uncharacterized protein</fullName>
    </submittedName>
</protein>
<gene>
    <name evidence="3" type="ORF">MNBD_PLANCTO02-1591</name>
</gene>
<reference evidence="3" key="1">
    <citation type="submission" date="2018-06" db="EMBL/GenBank/DDBJ databases">
        <authorList>
            <person name="Zhirakovskaya E."/>
        </authorList>
    </citation>
    <scope>NUCLEOTIDE SEQUENCE</scope>
</reference>
<evidence type="ECO:0000256" key="2">
    <source>
        <dbReference type="SAM" id="Phobius"/>
    </source>
</evidence>
<organism evidence="3">
    <name type="scientific">hydrothermal vent metagenome</name>
    <dbReference type="NCBI Taxonomy" id="652676"/>
    <lineage>
        <taxon>unclassified sequences</taxon>
        <taxon>metagenomes</taxon>
        <taxon>ecological metagenomes</taxon>
    </lineage>
</organism>
<sequence>MKQQSIVKNEFLPRHGGAVAPLIVATALFAIVLGTVCYWGLSSPHEKNSITNQETADVGVLSRQVSQQPQVPDALLLDTPATKRLIKVASLDLEEKTNTPKIQQVSAETEATQPDLQQRVQVRLTAGEFGPALAIAQTESKGKKRTALIRLIVQAQIETGEFQGALAAIRRIPASEERDNLFKEKVQKQSLSGGGAQADYTQLMQLIRTQTSGPWRTTSTGDGLGGVDDADEEDEEGGTMSPYNTGVFVDPNGLLHLRSKAEKFQRLKRLGIHARQADLNQDMAKNSPLRLISLNRLEKEIARRQKAGEPVLQTMKHLAGLSQIKYVFIYPEEGDVVIGGPAEAWQYNSEGTPIGVDSGRPTLQLDDFVTVLRTFSKGGNGAFQCLIVPREENMKKVQEYSNRSQGTLGSSSSIRNFAKQIEKRLGEQDVVYNGIPRNSRVARVILDADYKMKLIGINRLEKGGIRSYFDLLPKEQQKNGPSNSALRWWLTMKYDAVLHSDDHNVFEIQGASVLCQSENEFITKEGKRIHTGKAEPTNRAFASGFTSRYAKLASEETCFADMQNIFDLSLVAALLNRERVEGRFRWNSGVFAKGKGYRPMTYASVQTVPSAVNFRIYNGRDIVVQAAGGVKGDLNTVLENPKIFKQAPRLGNMSTTAKAPQLPEGRWWWDASSK</sequence>
<feature type="compositionally biased region" description="Acidic residues" evidence="1">
    <location>
        <begin position="228"/>
        <end position="237"/>
    </location>
</feature>
<keyword evidence="2" id="KW-1133">Transmembrane helix</keyword>
<evidence type="ECO:0000313" key="3">
    <source>
        <dbReference type="EMBL" id="VAX37716.1"/>
    </source>
</evidence>